<evidence type="ECO:0000313" key="5">
    <source>
        <dbReference type="Ensembl" id="ENSDCDP00010030539.1"/>
    </source>
</evidence>
<dbReference type="Gene3D" id="2.60.20.10">
    <property type="entry name" value="Crystallins"/>
    <property type="match status" value="6"/>
</dbReference>
<dbReference type="GO" id="GO:0007601">
    <property type="term" value="P:visual perception"/>
    <property type="evidence" value="ECO:0007669"/>
    <property type="project" value="TreeGrafter"/>
</dbReference>
<dbReference type="SUPFAM" id="SSF49695">
    <property type="entry name" value="gamma-Crystallin-like"/>
    <property type="match status" value="3"/>
</dbReference>
<dbReference type="SUPFAM" id="SSF50370">
    <property type="entry name" value="Ricin B-like lectins"/>
    <property type="match status" value="1"/>
</dbReference>
<evidence type="ECO:0000256" key="2">
    <source>
        <dbReference type="ARBA" id="ARBA00022737"/>
    </source>
</evidence>
<dbReference type="Ensembl" id="ENSDCDT00010037915.1">
    <property type="protein sequence ID" value="ENSDCDP00010030539.1"/>
    <property type="gene ID" value="ENSDCDG00010019539.1"/>
</dbReference>
<feature type="domain" description="Beta/gamma crystallin 'Greek key'" evidence="4">
    <location>
        <begin position="254"/>
        <end position="296"/>
    </location>
</feature>
<reference evidence="5" key="2">
    <citation type="submission" date="2025-08" db="UniProtKB">
        <authorList>
            <consortium name="Ensembl"/>
        </authorList>
    </citation>
    <scope>IDENTIFICATION</scope>
</reference>
<dbReference type="PANTHER" id="PTHR11818">
    <property type="entry name" value="BETA/GAMMA CRYSTALLIN"/>
    <property type="match status" value="1"/>
</dbReference>
<dbReference type="GO" id="GO:0005212">
    <property type="term" value="F:structural constituent of eye lens"/>
    <property type="evidence" value="ECO:0007669"/>
    <property type="project" value="TreeGrafter"/>
</dbReference>
<reference evidence="5 6" key="1">
    <citation type="submission" date="2020-06" db="EMBL/GenBank/DDBJ databases">
        <authorList>
            <consortium name="Wellcome Sanger Institute Data Sharing"/>
        </authorList>
    </citation>
    <scope>NUCLEOTIDE SEQUENCE [LARGE SCALE GENOMIC DNA]</scope>
</reference>
<evidence type="ECO:0000313" key="6">
    <source>
        <dbReference type="Proteomes" id="UP000694580"/>
    </source>
</evidence>
<dbReference type="AlphaFoldDB" id="A0AAY4CCU5"/>
<feature type="domain" description="Beta/gamma crystallin 'Greek key'" evidence="4">
    <location>
        <begin position="145"/>
        <end position="187"/>
    </location>
</feature>
<feature type="signal peptide" evidence="3">
    <location>
        <begin position="1"/>
        <end position="24"/>
    </location>
</feature>
<dbReference type="PROSITE" id="PS50231">
    <property type="entry name" value="RICIN_B_LECTIN"/>
    <property type="match status" value="1"/>
</dbReference>
<dbReference type="SMART" id="SM00247">
    <property type="entry name" value="XTALbg"/>
    <property type="match status" value="5"/>
</dbReference>
<evidence type="ECO:0000256" key="3">
    <source>
        <dbReference type="SAM" id="SignalP"/>
    </source>
</evidence>
<dbReference type="GeneTree" id="ENSGT00940000155695"/>
<accession>A0AAY4CCU5</accession>
<name>A0AAY4CCU5_9TELE</name>
<dbReference type="PRINTS" id="PR01367">
    <property type="entry name" value="BGCRYSTALLIN"/>
</dbReference>
<dbReference type="GO" id="GO:0002088">
    <property type="term" value="P:lens development in camera-type eye"/>
    <property type="evidence" value="ECO:0007669"/>
    <property type="project" value="TreeGrafter"/>
</dbReference>
<dbReference type="PROSITE" id="PS50915">
    <property type="entry name" value="CRYSTALLIN_BETA_GAMMA"/>
    <property type="match status" value="6"/>
</dbReference>
<keyword evidence="6" id="KW-1185">Reference proteome</keyword>
<sequence>FTSLAHFLWVQMLLFEHVQFGGRAYELFRDVYDATSFTLSGEFSARVVRGCWILYEKPGFEGRSLALEEGNIELANVWEADEAIPTSPMVIGSIRLAVSDYSPPLIALFTEPCGHGTHTQYHCETPELCMYGIPQNTGSIKVHSGVWLVYSEPMFQGLLAVLETGEYPTPDTWGFPSPAVGSVRPLCMGPLKVENPAETKALLYEQPGLQGPCVEIQGEVFDVRNGHTESTPSAHSHTDTRPLRTVGSMKILSGLWVGYEEVGFEGRQFVLEEGEYLDWTDWGGVSKQLLSVRPVLADFTSPRMKLFSAVDFGDVGASVDLLEAVVDTQNTGYGLTTNSIRVFSGVWVAFEKAGFSGQLYVLEKGLYEEPEDWGAENSNIGSTMPVVQVRTCCQNPTSAEKDGFLTNVPLAKWFLFLTLFDCVSRSWLAFEREEFSGSVCVLEEGVFPDLRAMGFQHNGLNVRSLQITGFVSIHTHTNSLWVLYEGVNFRGSQTLLKPGEVSDWPKVSGWQQIGSLRPLMQRQVHFFLRNQESGLLLSVTGSWDDIKLLRVQAVAETGGLDQVWSYQNGHLLCKVRACVCVLVHAVFLLLGQVNLPHQVWSLTSEGFIRSNANPDLVLDIKGGQQYDRTHIILNTHHPSRQSQRWTVEIL</sequence>
<feature type="domain" description="Beta/gamma crystallin 'Greek key'" evidence="4">
    <location>
        <begin position="50"/>
        <end position="98"/>
    </location>
</feature>
<dbReference type="InterPro" id="IPR035992">
    <property type="entry name" value="Ricin_B-like_lectins"/>
</dbReference>
<reference evidence="5" key="3">
    <citation type="submission" date="2025-09" db="UniProtKB">
        <authorList>
            <consortium name="Ensembl"/>
        </authorList>
    </citation>
    <scope>IDENTIFICATION</scope>
</reference>
<dbReference type="PANTHER" id="PTHR11818:SF2">
    <property type="entry name" value="BETA_GAMMA CRYSTALLIN DOMAIN-CONTAINING PROTEIN 1"/>
    <property type="match status" value="1"/>
</dbReference>
<keyword evidence="3" id="KW-0732">Signal</keyword>
<dbReference type="Proteomes" id="UP000694580">
    <property type="component" value="Chromosome 14"/>
</dbReference>
<dbReference type="InterPro" id="IPR050252">
    <property type="entry name" value="Beta/Gamma-Crystallin"/>
</dbReference>
<feature type="chain" id="PRO_5044224785" description="Beta/gamma crystallin 'Greek key' domain-containing protein" evidence="3">
    <location>
        <begin position="25"/>
        <end position="650"/>
    </location>
</feature>
<evidence type="ECO:0000259" key="4">
    <source>
        <dbReference type="PROSITE" id="PS50915"/>
    </source>
</evidence>
<feature type="domain" description="Beta/gamma crystallin 'Greek key'" evidence="4">
    <location>
        <begin position="345"/>
        <end position="387"/>
    </location>
</feature>
<feature type="domain" description="Beta/gamma crystallin 'Greek key'" evidence="4">
    <location>
        <begin position="479"/>
        <end position="520"/>
    </location>
</feature>
<feature type="domain" description="Beta/gamma crystallin 'Greek key'" evidence="4">
    <location>
        <begin position="425"/>
        <end position="469"/>
    </location>
</feature>
<dbReference type="InterPro" id="IPR011024">
    <property type="entry name" value="G_crystallin-like"/>
</dbReference>
<comment type="similarity">
    <text evidence="1">Belongs to the beta/gamma-crystallin family.</text>
</comment>
<protein>
    <recommendedName>
        <fullName evidence="4">Beta/gamma crystallin 'Greek key' domain-containing protein</fullName>
    </recommendedName>
</protein>
<proteinExistence type="inferred from homology"/>
<evidence type="ECO:0000256" key="1">
    <source>
        <dbReference type="ARBA" id="ARBA00009646"/>
    </source>
</evidence>
<keyword evidence="2" id="KW-0677">Repeat</keyword>
<organism evidence="5 6">
    <name type="scientific">Denticeps clupeoides</name>
    <name type="common">denticle herring</name>
    <dbReference type="NCBI Taxonomy" id="299321"/>
    <lineage>
        <taxon>Eukaryota</taxon>
        <taxon>Metazoa</taxon>
        <taxon>Chordata</taxon>
        <taxon>Craniata</taxon>
        <taxon>Vertebrata</taxon>
        <taxon>Euteleostomi</taxon>
        <taxon>Actinopterygii</taxon>
        <taxon>Neopterygii</taxon>
        <taxon>Teleostei</taxon>
        <taxon>Clupei</taxon>
        <taxon>Clupeiformes</taxon>
        <taxon>Denticipitoidei</taxon>
        <taxon>Denticipitidae</taxon>
        <taxon>Denticeps</taxon>
    </lineage>
</organism>
<dbReference type="Gene3D" id="2.80.10.50">
    <property type="match status" value="1"/>
</dbReference>
<dbReference type="Pfam" id="PF00030">
    <property type="entry name" value="Crystall"/>
    <property type="match status" value="5"/>
</dbReference>
<dbReference type="InterPro" id="IPR001064">
    <property type="entry name" value="Beta/gamma_crystallin"/>
</dbReference>